<keyword evidence="7" id="KW-1185">Reference proteome</keyword>
<proteinExistence type="inferred from homology"/>
<dbReference type="InterPro" id="IPR002569">
    <property type="entry name" value="Met_Sox_Rdtase_MsrA_dom"/>
</dbReference>
<dbReference type="Pfam" id="PF01625">
    <property type="entry name" value="PMSR"/>
    <property type="match status" value="1"/>
</dbReference>
<dbReference type="KEGG" id="tpol:Mal48_33860"/>
<gene>
    <name evidence="4 6" type="primary">msrA</name>
    <name evidence="6" type="ORF">Mal48_33860</name>
</gene>
<comment type="catalytic activity">
    <reaction evidence="2 4">
        <text>L-methionyl-[protein] + [thioredoxin]-disulfide + H2O = L-methionyl-(S)-S-oxide-[protein] + [thioredoxin]-dithiol</text>
        <dbReference type="Rhea" id="RHEA:14217"/>
        <dbReference type="Rhea" id="RHEA-COMP:10698"/>
        <dbReference type="Rhea" id="RHEA-COMP:10700"/>
        <dbReference type="Rhea" id="RHEA-COMP:12313"/>
        <dbReference type="Rhea" id="RHEA-COMP:12315"/>
        <dbReference type="ChEBI" id="CHEBI:15377"/>
        <dbReference type="ChEBI" id="CHEBI:16044"/>
        <dbReference type="ChEBI" id="CHEBI:29950"/>
        <dbReference type="ChEBI" id="CHEBI:44120"/>
        <dbReference type="ChEBI" id="CHEBI:50058"/>
        <dbReference type="EC" id="1.8.4.11"/>
    </reaction>
</comment>
<organism evidence="6 7">
    <name type="scientific">Thalassoglobus polymorphus</name>
    <dbReference type="NCBI Taxonomy" id="2527994"/>
    <lineage>
        <taxon>Bacteria</taxon>
        <taxon>Pseudomonadati</taxon>
        <taxon>Planctomycetota</taxon>
        <taxon>Planctomycetia</taxon>
        <taxon>Planctomycetales</taxon>
        <taxon>Planctomycetaceae</taxon>
        <taxon>Thalassoglobus</taxon>
    </lineage>
</organism>
<dbReference type="RefSeq" id="WP_145201570.1">
    <property type="nucleotide sequence ID" value="NZ_CP036267.1"/>
</dbReference>
<dbReference type="OrthoDB" id="4174719at2"/>
<evidence type="ECO:0000259" key="5">
    <source>
        <dbReference type="Pfam" id="PF01625"/>
    </source>
</evidence>
<dbReference type="HAMAP" id="MF_01401">
    <property type="entry name" value="MsrA"/>
    <property type="match status" value="1"/>
</dbReference>
<dbReference type="GO" id="GO:0033744">
    <property type="term" value="F:L-methionine:thioredoxin-disulfide S-oxidoreductase activity"/>
    <property type="evidence" value="ECO:0007669"/>
    <property type="project" value="RHEA"/>
</dbReference>
<dbReference type="NCBIfam" id="TIGR00401">
    <property type="entry name" value="msrA"/>
    <property type="match status" value="1"/>
</dbReference>
<keyword evidence="1 4" id="KW-0560">Oxidoreductase</keyword>
<sequence>MAVEIATFGSGCFWCSEAVYQTEESVLKVTSGYTGGNVPNPTYDQICTGNTGHAEVVRLEFDATKITYEKLVKLFFQSHDPTTLNRQGNDVGTQYRSVIYYHSPEQKQIAEQVKAELEASGKYSSPIVTDIEPAPEFYPAEDYHQDFYLRNKRHPYCANIITPKLEKLTEAPK</sequence>
<dbReference type="SUPFAM" id="SSF55068">
    <property type="entry name" value="Peptide methionine sulfoxide reductase"/>
    <property type="match status" value="1"/>
</dbReference>
<feature type="active site" evidence="4">
    <location>
        <position position="12"/>
    </location>
</feature>
<dbReference type="Proteomes" id="UP000315724">
    <property type="component" value="Chromosome"/>
</dbReference>
<evidence type="ECO:0000256" key="2">
    <source>
        <dbReference type="ARBA" id="ARBA00047806"/>
    </source>
</evidence>
<dbReference type="PANTHER" id="PTHR43774">
    <property type="entry name" value="PEPTIDE METHIONINE SULFOXIDE REDUCTASE"/>
    <property type="match status" value="1"/>
</dbReference>
<evidence type="ECO:0000256" key="3">
    <source>
        <dbReference type="ARBA" id="ARBA00048782"/>
    </source>
</evidence>
<dbReference type="InterPro" id="IPR036509">
    <property type="entry name" value="Met_Sox_Rdtase_MsrA_sf"/>
</dbReference>
<evidence type="ECO:0000313" key="7">
    <source>
        <dbReference type="Proteomes" id="UP000315724"/>
    </source>
</evidence>
<evidence type="ECO:0000256" key="1">
    <source>
        <dbReference type="ARBA" id="ARBA00023002"/>
    </source>
</evidence>
<comment type="catalytic activity">
    <reaction evidence="3 4">
        <text>[thioredoxin]-disulfide + L-methionine + H2O = L-methionine (S)-S-oxide + [thioredoxin]-dithiol</text>
        <dbReference type="Rhea" id="RHEA:19993"/>
        <dbReference type="Rhea" id="RHEA-COMP:10698"/>
        <dbReference type="Rhea" id="RHEA-COMP:10700"/>
        <dbReference type="ChEBI" id="CHEBI:15377"/>
        <dbReference type="ChEBI" id="CHEBI:29950"/>
        <dbReference type="ChEBI" id="CHEBI:50058"/>
        <dbReference type="ChEBI" id="CHEBI:57844"/>
        <dbReference type="ChEBI" id="CHEBI:58772"/>
        <dbReference type="EC" id="1.8.4.11"/>
    </reaction>
</comment>
<evidence type="ECO:0000313" key="6">
    <source>
        <dbReference type="EMBL" id="QDT34126.1"/>
    </source>
</evidence>
<dbReference type="PANTHER" id="PTHR43774:SF1">
    <property type="entry name" value="PEPTIDE METHIONINE SULFOXIDE REDUCTASE MSRA 2"/>
    <property type="match status" value="1"/>
</dbReference>
<comment type="function">
    <text evidence="4">Has an important function as a repair enzyme for proteins that have been inactivated by oxidation. Catalyzes the reversible oxidation-reduction of methionine sulfoxide in proteins to methionine.</text>
</comment>
<feature type="domain" description="Peptide methionine sulphoxide reductase MsrA" evidence="5">
    <location>
        <begin position="6"/>
        <end position="157"/>
    </location>
</feature>
<dbReference type="EC" id="1.8.4.11" evidence="4"/>
<dbReference type="AlphaFoldDB" id="A0A517QR71"/>
<dbReference type="GO" id="GO:0008113">
    <property type="term" value="F:peptide-methionine (S)-S-oxide reductase activity"/>
    <property type="evidence" value="ECO:0007669"/>
    <property type="project" value="UniProtKB-UniRule"/>
</dbReference>
<reference evidence="6 7" key="1">
    <citation type="submission" date="2019-02" db="EMBL/GenBank/DDBJ databases">
        <title>Deep-cultivation of Planctomycetes and their phenomic and genomic characterization uncovers novel biology.</title>
        <authorList>
            <person name="Wiegand S."/>
            <person name="Jogler M."/>
            <person name="Boedeker C."/>
            <person name="Pinto D."/>
            <person name="Vollmers J."/>
            <person name="Rivas-Marin E."/>
            <person name="Kohn T."/>
            <person name="Peeters S.H."/>
            <person name="Heuer A."/>
            <person name="Rast P."/>
            <person name="Oberbeckmann S."/>
            <person name="Bunk B."/>
            <person name="Jeske O."/>
            <person name="Meyerdierks A."/>
            <person name="Storesund J.E."/>
            <person name="Kallscheuer N."/>
            <person name="Luecker S."/>
            <person name="Lage O.M."/>
            <person name="Pohl T."/>
            <person name="Merkel B.J."/>
            <person name="Hornburger P."/>
            <person name="Mueller R.-W."/>
            <person name="Bruemmer F."/>
            <person name="Labrenz M."/>
            <person name="Spormann A.M."/>
            <person name="Op den Camp H."/>
            <person name="Overmann J."/>
            <person name="Amann R."/>
            <person name="Jetten M.S.M."/>
            <person name="Mascher T."/>
            <person name="Medema M.H."/>
            <person name="Devos D.P."/>
            <person name="Kaster A.-K."/>
            <person name="Ovreas L."/>
            <person name="Rohde M."/>
            <person name="Galperin M.Y."/>
            <person name="Jogler C."/>
        </authorList>
    </citation>
    <scope>NUCLEOTIDE SEQUENCE [LARGE SCALE GENOMIC DNA]</scope>
    <source>
        <strain evidence="6 7">Mal48</strain>
    </source>
</reference>
<name>A0A517QR71_9PLAN</name>
<dbReference type="EMBL" id="CP036267">
    <property type="protein sequence ID" value="QDT34126.1"/>
    <property type="molecule type" value="Genomic_DNA"/>
</dbReference>
<comment type="similarity">
    <text evidence="4">Belongs to the MsrA Met sulfoxide reductase family.</text>
</comment>
<protein>
    <recommendedName>
        <fullName evidence="4">Peptide methionine sulfoxide reductase MsrA</fullName>
        <shortName evidence="4">Protein-methionine-S-oxide reductase</shortName>
        <ecNumber evidence="4">1.8.4.11</ecNumber>
    </recommendedName>
    <alternativeName>
        <fullName evidence="4">Peptide-methionine (S)-S-oxide reductase</fullName>
        <shortName evidence="4">Peptide Met(O) reductase</shortName>
    </alternativeName>
</protein>
<dbReference type="Gene3D" id="3.30.1060.10">
    <property type="entry name" value="Peptide methionine sulphoxide reductase MsrA"/>
    <property type="match status" value="1"/>
</dbReference>
<evidence type="ECO:0000256" key="4">
    <source>
        <dbReference type="HAMAP-Rule" id="MF_01401"/>
    </source>
</evidence>
<accession>A0A517QR71</accession>